<evidence type="ECO:0000313" key="2">
    <source>
        <dbReference type="EMBL" id="SDM90383.1"/>
    </source>
</evidence>
<dbReference type="RefSeq" id="WP_093208063.1">
    <property type="nucleotide sequence ID" value="NZ_FNGS01000010.1"/>
</dbReference>
<dbReference type="STRING" id="563176.SAMN04488090_4515"/>
<dbReference type="Proteomes" id="UP000198901">
    <property type="component" value="Unassembled WGS sequence"/>
</dbReference>
<gene>
    <name evidence="2" type="ORF">SAMN04488090_4515</name>
</gene>
<evidence type="ECO:0000313" key="3">
    <source>
        <dbReference type="Proteomes" id="UP000198901"/>
    </source>
</evidence>
<protein>
    <recommendedName>
        <fullName evidence="1">DUF4301 domain-containing protein</fullName>
    </recommendedName>
</protein>
<accession>A0A1G9X1T3</accession>
<evidence type="ECO:0000259" key="1">
    <source>
        <dbReference type="Pfam" id="PF14134"/>
    </source>
</evidence>
<proteinExistence type="predicted"/>
<dbReference type="InterPro" id="IPR025393">
    <property type="entry name" value="DUF4301"/>
</dbReference>
<keyword evidence="3" id="KW-1185">Reference proteome</keyword>
<organism evidence="2 3">
    <name type="scientific">Siphonobacter aquaeclarae</name>
    <dbReference type="NCBI Taxonomy" id="563176"/>
    <lineage>
        <taxon>Bacteria</taxon>
        <taxon>Pseudomonadati</taxon>
        <taxon>Bacteroidota</taxon>
        <taxon>Cytophagia</taxon>
        <taxon>Cytophagales</taxon>
        <taxon>Cytophagaceae</taxon>
        <taxon>Siphonobacter</taxon>
    </lineage>
</organism>
<feature type="domain" description="DUF4301" evidence="1">
    <location>
        <begin position="5"/>
        <end position="497"/>
    </location>
</feature>
<reference evidence="2 3" key="1">
    <citation type="submission" date="2016-10" db="EMBL/GenBank/DDBJ databases">
        <authorList>
            <person name="de Groot N.N."/>
        </authorList>
    </citation>
    <scope>NUCLEOTIDE SEQUENCE [LARGE SCALE GENOMIC DNA]</scope>
    <source>
        <strain evidence="2 3">DSM 21668</strain>
    </source>
</reference>
<dbReference type="InterPro" id="IPR029044">
    <property type="entry name" value="Nucleotide-diphossugar_trans"/>
</dbReference>
<dbReference type="AlphaFoldDB" id="A0A1G9X1T3"/>
<dbReference type="OrthoDB" id="5572060at2"/>
<dbReference type="EMBL" id="FNGS01000010">
    <property type="protein sequence ID" value="SDM90383.1"/>
    <property type="molecule type" value="Genomic_DNA"/>
</dbReference>
<sequence length="497" mass="55816">MFSPKDLEQIASKGIDIQTVNDQIQYFVDGFPWMNLTRAATPGDGILQLTDQQIEEALDVYETHVPTLRIVKFVPASGAATRMFKSLFSFLESGKSDKSVEQFFERLTEFAFYDDLKNVLSRDGHDIASADRGIIAEYFLTDKGLGYGALPKGLLKFHRYPEESRTPVEEHLVEGATYARSKGEVSLHFTVSPEHKAKFAELISEKAPEYAERHNLGFGIDFSEQKASTDTIAVDLENNPFREKNGDLLFRPAGHGALLANLNEVAADLVFIKNIDNVVPDRLKNTTTIFKRAIAGTLLQTRERIFAYLARLDAGETSPVLMAEIDEFLRRVLCVEPVDGFYEKSVEEVVAYYRSKLDRPIRVCGMVKNVGEPGGGPFWAQSPDGTSQLQVVESAQVDMDDEVQKDKFLKATHFNPVDLVCSWTDRNGKSFDLLKFRDPQTGFITQKSKDGKDLKAQELPGLWNGSMSDWNTLLVEVPLITFNPVKTVNDLLRDEHQ</sequence>
<dbReference type="Pfam" id="PF14134">
    <property type="entry name" value="DUF4301"/>
    <property type="match status" value="1"/>
</dbReference>
<dbReference type="SUPFAM" id="SSF53448">
    <property type="entry name" value="Nucleotide-diphospho-sugar transferases"/>
    <property type="match status" value="1"/>
</dbReference>
<name>A0A1G9X1T3_9BACT</name>